<keyword evidence="2" id="KW-1185">Reference proteome</keyword>
<dbReference type="Proteomes" id="UP000215199">
    <property type="component" value="Unassembled WGS sequence"/>
</dbReference>
<dbReference type="AlphaFoldDB" id="A0A229T8I1"/>
<sequence>MGGFNVENDWRPDAVDEDPDGLAAILDSLGQDPAVKLTDSGRALLRWLASHALSPEDTDVFDAVPPQYANLVADIARRNAAIWQELANIVERLSREAT</sequence>
<protein>
    <submittedName>
        <fullName evidence="1">Uncharacterized protein</fullName>
    </submittedName>
</protein>
<name>A0A229T8I1_9PSEU</name>
<gene>
    <name evidence="1" type="ORF">CF165_17210</name>
</gene>
<evidence type="ECO:0000313" key="2">
    <source>
        <dbReference type="Proteomes" id="UP000215199"/>
    </source>
</evidence>
<proteinExistence type="predicted"/>
<reference evidence="2" key="1">
    <citation type="submission" date="2017-07" db="EMBL/GenBank/DDBJ databases">
        <title>Comparative genome mining reveals phylogenetic distribution patterns of secondary metabolites in Amycolatopsis.</title>
        <authorList>
            <person name="Adamek M."/>
            <person name="Alanjary M."/>
            <person name="Sales-Ortells H."/>
            <person name="Goodfellow M."/>
            <person name="Bull A.T."/>
            <person name="Kalinowski J."/>
            <person name="Ziemert N."/>
        </authorList>
    </citation>
    <scope>NUCLEOTIDE SEQUENCE [LARGE SCALE GENOMIC DNA]</scope>
    <source>
        <strain evidence="2">H5</strain>
    </source>
</reference>
<comment type="caution">
    <text evidence="1">The sequence shown here is derived from an EMBL/GenBank/DDBJ whole genome shotgun (WGS) entry which is preliminary data.</text>
</comment>
<organism evidence="1 2">
    <name type="scientific">Amycolatopsis vastitatis</name>
    <dbReference type="NCBI Taxonomy" id="1905142"/>
    <lineage>
        <taxon>Bacteria</taxon>
        <taxon>Bacillati</taxon>
        <taxon>Actinomycetota</taxon>
        <taxon>Actinomycetes</taxon>
        <taxon>Pseudonocardiales</taxon>
        <taxon>Pseudonocardiaceae</taxon>
        <taxon>Amycolatopsis</taxon>
    </lineage>
</organism>
<accession>A0A229T8I1</accession>
<evidence type="ECO:0000313" key="1">
    <source>
        <dbReference type="EMBL" id="OXM67403.1"/>
    </source>
</evidence>
<dbReference type="EMBL" id="NMUL01000013">
    <property type="protein sequence ID" value="OXM67403.1"/>
    <property type="molecule type" value="Genomic_DNA"/>
</dbReference>